<protein>
    <submittedName>
        <fullName evidence="1">Uncharacterized protein</fullName>
    </submittedName>
</protein>
<evidence type="ECO:0000313" key="1">
    <source>
        <dbReference type="EnsemblMetazoa" id="Aqu2.1.05332_001"/>
    </source>
</evidence>
<organism evidence="1">
    <name type="scientific">Amphimedon queenslandica</name>
    <name type="common">Sponge</name>
    <dbReference type="NCBI Taxonomy" id="400682"/>
    <lineage>
        <taxon>Eukaryota</taxon>
        <taxon>Metazoa</taxon>
        <taxon>Porifera</taxon>
        <taxon>Demospongiae</taxon>
        <taxon>Heteroscleromorpha</taxon>
        <taxon>Haplosclerida</taxon>
        <taxon>Niphatidae</taxon>
        <taxon>Amphimedon</taxon>
    </lineage>
</organism>
<reference evidence="1" key="1">
    <citation type="submission" date="2017-05" db="UniProtKB">
        <authorList>
            <consortium name="EnsemblMetazoa"/>
        </authorList>
    </citation>
    <scope>IDENTIFICATION</scope>
</reference>
<name>A0A1X7ST62_AMPQE</name>
<proteinExistence type="predicted"/>
<dbReference type="InParanoid" id="A0A1X7ST62"/>
<sequence length="70" mass="7627">IAANGNTIKYADRSISVMSNYTFESNPGDCPVVFQVSTERGMIESSSLPVKRVVPQSMHSAYHAGTICFK</sequence>
<dbReference type="EnsemblMetazoa" id="Aqu2.1.05332_001">
    <property type="protein sequence ID" value="Aqu2.1.05332_001"/>
    <property type="gene ID" value="Aqu2.1.05332"/>
</dbReference>
<accession>A0A1X7ST62</accession>
<dbReference type="AlphaFoldDB" id="A0A1X7ST62"/>